<feature type="transmembrane region" description="Helical" evidence="1">
    <location>
        <begin position="63"/>
        <end position="82"/>
    </location>
</feature>
<gene>
    <name evidence="2" type="ORF">JSE7799_00128</name>
</gene>
<keyword evidence="1" id="KW-0472">Membrane</keyword>
<name>A0A0M7B838_9RHOB</name>
<accession>A0A0M7B838</accession>
<reference evidence="2 3" key="1">
    <citation type="submission" date="2015-09" db="EMBL/GenBank/DDBJ databases">
        <authorList>
            <person name="Jackson K.R."/>
            <person name="Lunt B.L."/>
            <person name="Fisher J.N.B."/>
            <person name="Gardner A.V."/>
            <person name="Bailey M.E."/>
            <person name="Deus L.M."/>
            <person name="Earl A.S."/>
            <person name="Gibby P.D."/>
            <person name="Hartmann K.A."/>
            <person name="Liu J.E."/>
            <person name="Manci A.M."/>
            <person name="Nielsen D.A."/>
            <person name="Solomon M.B."/>
            <person name="Breakwell D.P."/>
            <person name="Burnett S.H."/>
            <person name="Grose J.H."/>
        </authorList>
    </citation>
    <scope>NUCLEOTIDE SEQUENCE [LARGE SCALE GENOMIC DNA]</scope>
    <source>
        <strain evidence="2 3">CECT 7799</strain>
    </source>
</reference>
<dbReference type="Proteomes" id="UP000049455">
    <property type="component" value="Unassembled WGS sequence"/>
</dbReference>
<dbReference type="OrthoDB" id="7777654at2"/>
<sequence>MGSYLILALIIVLTVVGDYALKFASLKASPFVSAWFAGGALLYGATAAGWIALMRTHDLAQIAVLYSSATIVALTLVGIVSFGETLSMKQVIGLSAALLSVVLMEAEV</sequence>
<evidence type="ECO:0000256" key="1">
    <source>
        <dbReference type="SAM" id="Phobius"/>
    </source>
</evidence>
<dbReference type="AlphaFoldDB" id="A0A0M7B838"/>
<organism evidence="2 3">
    <name type="scientific">Jannaschia seosinensis</name>
    <dbReference type="NCBI Taxonomy" id="313367"/>
    <lineage>
        <taxon>Bacteria</taxon>
        <taxon>Pseudomonadati</taxon>
        <taxon>Pseudomonadota</taxon>
        <taxon>Alphaproteobacteria</taxon>
        <taxon>Rhodobacterales</taxon>
        <taxon>Roseobacteraceae</taxon>
        <taxon>Jannaschia</taxon>
    </lineage>
</organism>
<dbReference type="Gene3D" id="1.10.3730.20">
    <property type="match status" value="1"/>
</dbReference>
<proteinExistence type="predicted"/>
<keyword evidence="3" id="KW-1185">Reference proteome</keyword>
<dbReference type="EMBL" id="CYPR01000004">
    <property type="protein sequence ID" value="CUH09986.1"/>
    <property type="molecule type" value="Genomic_DNA"/>
</dbReference>
<keyword evidence="1" id="KW-1133">Transmembrane helix</keyword>
<dbReference type="InterPro" id="IPR037185">
    <property type="entry name" value="EmrE-like"/>
</dbReference>
<dbReference type="STRING" id="313367.JSE7799_00128"/>
<dbReference type="SUPFAM" id="SSF103481">
    <property type="entry name" value="Multidrug resistance efflux transporter EmrE"/>
    <property type="match status" value="1"/>
</dbReference>
<evidence type="ECO:0000313" key="3">
    <source>
        <dbReference type="Proteomes" id="UP000049455"/>
    </source>
</evidence>
<keyword evidence="1" id="KW-0812">Transmembrane</keyword>
<feature type="transmembrane region" description="Helical" evidence="1">
    <location>
        <begin position="30"/>
        <end position="51"/>
    </location>
</feature>
<evidence type="ECO:0000313" key="2">
    <source>
        <dbReference type="EMBL" id="CUH09986.1"/>
    </source>
</evidence>
<dbReference type="RefSeq" id="WP_055661872.1">
    <property type="nucleotide sequence ID" value="NZ_CYPR01000004.1"/>
</dbReference>
<protein>
    <submittedName>
        <fullName evidence="2">Uncharacterized protein</fullName>
    </submittedName>
</protein>